<keyword evidence="7" id="KW-0408">Iron</keyword>
<evidence type="ECO:0000256" key="9">
    <source>
        <dbReference type="ARBA" id="ARBA00023204"/>
    </source>
</evidence>
<feature type="domain" description="HhH-GPD" evidence="11">
    <location>
        <begin position="36"/>
        <end position="187"/>
    </location>
</feature>
<dbReference type="InterPro" id="IPR003651">
    <property type="entry name" value="Endonuclease3_FeS-loop_motif"/>
</dbReference>
<dbReference type="SMART" id="SM00478">
    <property type="entry name" value="ENDO3c"/>
    <property type="match status" value="1"/>
</dbReference>
<dbReference type="CDD" id="cd00056">
    <property type="entry name" value="ENDO3c"/>
    <property type="match status" value="1"/>
</dbReference>
<evidence type="ECO:0000256" key="10">
    <source>
        <dbReference type="ARBA" id="ARBA00023295"/>
    </source>
</evidence>
<dbReference type="STRING" id="1915309.AXG55_06145"/>
<dbReference type="SUPFAM" id="SSF48150">
    <property type="entry name" value="DNA-glycosylase"/>
    <property type="match status" value="1"/>
</dbReference>
<comment type="function">
    <text evidence="2">Adenine glycosylase active on G-A mispairs. MutY also corrects error-prone DNA synthesis past GO lesions which are due to the oxidatively damaged form of guanine: 7,8-dihydro-8-oxoguanine (8-oxo-dGTP).</text>
</comment>
<dbReference type="PANTHER" id="PTHR42944">
    <property type="entry name" value="ADENINE DNA GLYCOSYLASE"/>
    <property type="match status" value="1"/>
</dbReference>
<evidence type="ECO:0000313" key="13">
    <source>
        <dbReference type="Proteomes" id="UP000184731"/>
    </source>
</evidence>
<dbReference type="SMART" id="SM00525">
    <property type="entry name" value="FES"/>
    <property type="match status" value="1"/>
</dbReference>
<evidence type="ECO:0000256" key="4">
    <source>
        <dbReference type="ARBA" id="ARBA00022723"/>
    </source>
</evidence>
<protein>
    <recommendedName>
        <fullName evidence="11">HhH-GPD domain-containing protein</fullName>
    </recommendedName>
</protein>
<dbReference type="GO" id="GO:0034039">
    <property type="term" value="F:8-oxo-7,8-dihydroguanine DNA N-glycosylase activity"/>
    <property type="evidence" value="ECO:0007669"/>
    <property type="project" value="TreeGrafter"/>
</dbReference>
<dbReference type="InterPro" id="IPR003265">
    <property type="entry name" value="HhH-GPD_domain"/>
</dbReference>
<dbReference type="InterPro" id="IPR023170">
    <property type="entry name" value="HhH_base_excis_C"/>
</dbReference>
<evidence type="ECO:0000256" key="5">
    <source>
        <dbReference type="ARBA" id="ARBA00022763"/>
    </source>
</evidence>
<dbReference type="Proteomes" id="UP000184731">
    <property type="component" value="Chromosome"/>
</dbReference>
<dbReference type="PANTHER" id="PTHR42944:SF1">
    <property type="entry name" value="ADENINE DNA GLYCOSYLASE"/>
    <property type="match status" value="1"/>
</dbReference>
<evidence type="ECO:0000256" key="8">
    <source>
        <dbReference type="ARBA" id="ARBA00023014"/>
    </source>
</evidence>
<evidence type="ECO:0000313" key="12">
    <source>
        <dbReference type="EMBL" id="APJ03508.1"/>
    </source>
</evidence>
<dbReference type="GO" id="GO:0051539">
    <property type="term" value="F:4 iron, 4 sulfur cluster binding"/>
    <property type="evidence" value="ECO:0007669"/>
    <property type="project" value="InterPro"/>
</dbReference>
<reference evidence="12 13" key="1">
    <citation type="submission" date="2016-10" db="EMBL/GenBank/DDBJ databases">
        <title>Silvanigrella aquatica sp. nov., isolated from a freshwater lake located in the Black Forest, Germany, description of Silvanigrellaceae fam. nov., Silvanigrellales ord. nov., reclassification of the order Bdellovibrionales in the class Oligoflexia, reclassification of the families Bacteriovoracaceae and Halobacteriovoraceae in the new order Bacteriovoracales ord. nov., and reclassification of the family Pseudobacteriovoracaceae in the order Oligoflexiales.</title>
        <authorList>
            <person name="Hahn M.W."/>
            <person name="Schmidt J."/>
            <person name="Koll U."/>
            <person name="Rohde M."/>
            <person name="Verbag S."/>
            <person name="Pitt A."/>
            <person name="Nakai R."/>
            <person name="Naganuma T."/>
            <person name="Lang E."/>
        </authorList>
    </citation>
    <scope>NUCLEOTIDE SEQUENCE [LARGE SCALE GENOMIC DNA]</scope>
    <source>
        <strain evidence="12 13">MWH-Nonnen-W8red</strain>
    </source>
</reference>
<keyword evidence="6" id="KW-0378">Hydrolase</keyword>
<keyword evidence="10" id="KW-0326">Glycosidase</keyword>
<dbReference type="AlphaFoldDB" id="A0A1L4CZY1"/>
<name>A0A1L4CZY1_9BACT</name>
<evidence type="ECO:0000256" key="1">
    <source>
        <dbReference type="ARBA" id="ARBA00001966"/>
    </source>
</evidence>
<dbReference type="Gene3D" id="1.10.340.30">
    <property type="entry name" value="Hypothetical protein, domain 2"/>
    <property type="match status" value="1"/>
</dbReference>
<accession>A0A1L4CZY1</accession>
<evidence type="ECO:0000259" key="11">
    <source>
        <dbReference type="SMART" id="SM00478"/>
    </source>
</evidence>
<gene>
    <name evidence="12" type="ORF">AXG55_06145</name>
</gene>
<dbReference type="Gene3D" id="1.10.1670.10">
    <property type="entry name" value="Helix-hairpin-Helix base-excision DNA repair enzymes (C-terminal)"/>
    <property type="match status" value="1"/>
</dbReference>
<dbReference type="GO" id="GO:0006284">
    <property type="term" value="P:base-excision repair"/>
    <property type="evidence" value="ECO:0007669"/>
    <property type="project" value="InterPro"/>
</dbReference>
<comment type="similarity">
    <text evidence="3">Belongs to the Nth/MutY family.</text>
</comment>
<evidence type="ECO:0000256" key="3">
    <source>
        <dbReference type="ARBA" id="ARBA00008343"/>
    </source>
</evidence>
<evidence type="ECO:0000256" key="7">
    <source>
        <dbReference type="ARBA" id="ARBA00023004"/>
    </source>
</evidence>
<dbReference type="KEGG" id="saqi:AXG55_06145"/>
<keyword evidence="8" id="KW-0411">Iron-sulfur</keyword>
<comment type="cofactor">
    <cofactor evidence="1">
        <name>[4Fe-4S] cluster</name>
        <dbReference type="ChEBI" id="CHEBI:49883"/>
    </cofactor>
</comment>
<dbReference type="Pfam" id="PF00730">
    <property type="entry name" value="HhH-GPD"/>
    <property type="match status" value="1"/>
</dbReference>
<keyword evidence="5" id="KW-0227">DNA damage</keyword>
<sequence>MSQFSQDLLAWYNINKRHFPWRENINIYHTWICEIMSQQTVISVVLPRFKEFIAELPDIQSLANCSDEKLRKLWAGLGYYARARNLRNGAKYIIDELNSVFPNNKNDWLKVPGCGPYTASIISSICFHEPVACVDGNVIRVVSRLLNLQSGVWEKSGQDKISCYVNGVISNENPGDFNQAMMDLGSIVCKKQNPNCTLCPVQNYCTAFKNNSVEMCPPVKPRKNFQNEDVFALIFLKKKSDEFFLVERNKGFLNKTIGFPLLRAEEAVSLSILISEIKKFGYNTKYLQGNFRHSITHHKITGHTILIETPHHDDHFLKMLRFFSFSEKNQWISKTHLKQNLSSSLDHKVLKILSSI</sequence>
<proteinExistence type="inferred from homology"/>
<dbReference type="EMBL" id="CP017834">
    <property type="protein sequence ID" value="APJ03508.1"/>
    <property type="molecule type" value="Genomic_DNA"/>
</dbReference>
<dbReference type="GO" id="GO:0032357">
    <property type="term" value="F:oxidized purine DNA binding"/>
    <property type="evidence" value="ECO:0007669"/>
    <property type="project" value="TreeGrafter"/>
</dbReference>
<keyword evidence="9" id="KW-0234">DNA repair</keyword>
<organism evidence="12 13">
    <name type="scientific">Silvanigrella aquatica</name>
    <dbReference type="NCBI Taxonomy" id="1915309"/>
    <lineage>
        <taxon>Bacteria</taxon>
        <taxon>Pseudomonadati</taxon>
        <taxon>Bdellovibrionota</taxon>
        <taxon>Oligoflexia</taxon>
        <taxon>Silvanigrellales</taxon>
        <taxon>Silvanigrellaceae</taxon>
        <taxon>Silvanigrella</taxon>
    </lineage>
</organism>
<dbReference type="GO" id="GO:0035485">
    <property type="term" value="F:adenine/guanine mispair binding"/>
    <property type="evidence" value="ECO:0007669"/>
    <property type="project" value="TreeGrafter"/>
</dbReference>
<keyword evidence="13" id="KW-1185">Reference proteome</keyword>
<dbReference type="GO" id="GO:0000701">
    <property type="term" value="F:purine-specific mismatch base pair DNA N-glycosylase activity"/>
    <property type="evidence" value="ECO:0007669"/>
    <property type="project" value="TreeGrafter"/>
</dbReference>
<dbReference type="InterPro" id="IPR011257">
    <property type="entry name" value="DNA_glycosylase"/>
</dbReference>
<evidence type="ECO:0000256" key="2">
    <source>
        <dbReference type="ARBA" id="ARBA00002933"/>
    </source>
</evidence>
<dbReference type="GO" id="GO:0046872">
    <property type="term" value="F:metal ion binding"/>
    <property type="evidence" value="ECO:0007669"/>
    <property type="project" value="UniProtKB-KW"/>
</dbReference>
<dbReference type="GO" id="GO:0006298">
    <property type="term" value="P:mismatch repair"/>
    <property type="evidence" value="ECO:0007669"/>
    <property type="project" value="TreeGrafter"/>
</dbReference>
<dbReference type="InterPro" id="IPR044298">
    <property type="entry name" value="MIG/MutY"/>
</dbReference>
<keyword evidence="4" id="KW-0479">Metal-binding</keyword>
<evidence type="ECO:0000256" key="6">
    <source>
        <dbReference type="ARBA" id="ARBA00022801"/>
    </source>
</evidence>